<proteinExistence type="predicted"/>
<evidence type="ECO:0000256" key="1">
    <source>
        <dbReference type="SAM" id="MobiDB-lite"/>
    </source>
</evidence>
<dbReference type="GeneID" id="25565149"/>
<evidence type="ECO:0000313" key="2">
    <source>
        <dbReference type="EMBL" id="KNC50062.1"/>
    </source>
</evidence>
<evidence type="ECO:0000313" key="3">
    <source>
        <dbReference type="Proteomes" id="UP000054408"/>
    </source>
</evidence>
<dbReference type="AlphaFoldDB" id="A0A0L0DCM0"/>
<name>A0A0L0DCM0_THETB</name>
<dbReference type="RefSeq" id="XP_013757227.1">
    <property type="nucleotide sequence ID" value="XM_013901773.1"/>
</dbReference>
<reference evidence="2 3" key="1">
    <citation type="submission" date="2010-05" db="EMBL/GenBank/DDBJ databases">
        <title>The Genome Sequence of Thecamonas trahens ATCC 50062.</title>
        <authorList>
            <consortium name="The Broad Institute Genome Sequencing Platform"/>
            <person name="Russ C."/>
            <person name="Cuomo C."/>
            <person name="Shea T."/>
            <person name="Young S.K."/>
            <person name="Zeng Q."/>
            <person name="Koehrsen M."/>
            <person name="Haas B."/>
            <person name="Borodovsky M."/>
            <person name="Guigo R."/>
            <person name="Alvarado L."/>
            <person name="Berlin A."/>
            <person name="Bochicchio J."/>
            <person name="Borenstein D."/>
            <person name="Chapman S."/>
            <person name="Chen Z."/>
            <person name="Freedman E."/>
            <person name="Gellesch M."/>
            <person name="Goldberg J."/>
            <person name="Griggs A."/>
            <person name="Gujja S."/>
            <person name="Heilman E."/>
            <person name="Heiman D."/>
            <person name="Hepburn T."/>
            <person name="Howarth C."/>
            <person name="Jen D."/>
            <person name="Larson L."/>
            <person name="Mehta T."/>
            <person name="Park D."/>
            <person name="Pearson M."/>
            <person name="Roberts A."/>
            <person name="Saif S."/>
            <person name="Shenoy N."/>
            <person name="Sisk P."/>
            <person name="Stolte C."/>
            <person name="Sykes S."/>
            <person name="Thomson T."/>
            <person name="Walk T."/>
            <person name="White J."/>
            <person name="Yandava C."/>
            <person name="Burger G."/>
            <person name="Gray M.W."/>
            <person name="Holland P.W.H."/>
            <person name="King N."/>
            <person name="Lang F.B.F."/>
            <person name="Roger A.J."/>
            <person name="Ruiz-Trillo I."/>
            <person name="Lander E."/>
            <person name="Nusbaum C."/>
        </authorList>
    </citation>
    <scope>NUCLEOTIDE SEQUENCE [LARGE SCALE GENOMIC DNA]</scope>
    <source>
        <strain evidence="2 3">ATCC 50062</strain>
    </source>
</reference>
<feature type="compositionally biased region" description="Polar residues" evidence="1">
    <location>
        <begin position="171"/>
        <end position="186"/>
    </location>
</feature>
<dbReference type="EMBL" id="GL349459">
    <property type="protein sequence ID" value="KNC50062.1"/>
    <property type="molecule type" value="Genomic_DNA"/>
</dbReference>
<gene>
    <name evidence="2" type="ORF">AMSG_05825</name>
</gene>
<protein>
    <submittedName>
        <fullName evidence="2">Uncharacterized protein</fullName>
    </submittedName>
</protein>
<sequence length="256" mass="27203">MTEVLRGTLNNYTLYVFQPEINGFITPIFIADSAASGSPVANPLVLSDTAPGYHFMQIPFPAAIALMEGVLEFAYTTQNATYYQCLDVSVVDPPSPAPPAGDDIVALGMTVIPFSLSAIAAGIVVSSPAPGAPRRTRVHKRTKTRVIDGPDGTKIIKKIIEVVESSDEWGTASSSALNDGSASDSGGTDAAHTSLSQRRSRLRASRSNGLSSTMMDAETRAMATSRYGGSSEVGDSDVPSYDYEEYERAPPHHTRV</sequence>
<organism evidence="2 3">
    <name type="scientific">Thecamonas trahens ATCC 50062</name>
    <dbReference type="NCBI Taxonomy" id="461836"/>
    <lineage>
        <taxon>Eukaryota</taxon>
        <taxon>Apusozoa</taxon>
        <taxon>Apusomonadida</taxon>
        <taxon>Apusomonadidae</taxon>
        <taxon>Thecamonas</taxon>
    </lineage>
</organism>
<feature type="region of interest" description="Disordered" evidence="1">
    <location>
        <begin position="171"/>
        <end position="256"/>
    </location>
</feature>
<keyword evidence="3" id="KW-1185">Reference proteome</keyword>
<dbReference type="Proteomes" id="UP000054408">
    <property type="component" value="Unassembled WGS sequence"/>
</dbReference>
<accession>A0A0L0DCM0</accession>